<comment type="caution">
    <text evidence="4">The sequence shown here is derived from an EMBL/GenBank/DDBJ whole genome shotgun (WGS) entry which is preliminary data.</text>
</comment>
<sequence length="508" mass="58422">MAVSSENLRFILGLKLRTLRQDRGASLKEIAEDSGLSISYLSEIEKGKKYPKPDKIIDLADALGVTYDDLVSMHVTDELDPIKEVFSSTFIQEFPFDVFGLEPQDVFALVSDRPSRAGALIRTFLEIGRTYDMQVEHFLFAALRSYQQLHGNYFEELEELAQDYRRTKEWAPGTSIPHEALYAVLVDEYGYDIDLETLPDHPELSDFRSVFVEGDQPTLLLNGDLMDIQRAFIYAREIGYCIMDVEERARTSSWLKVESYEQVLNNFRASYFAGALLIDRDPLLDHLKSIFSTSTWDPDALRTCMARFDATPEMFYYRLTELVPRFFGLEDIFFMRFHHEAGSSDFKLTKLLNMSQVPVPHGIGLREHYCRRWPAMRLLHRLSGEQHNGTTSMQPSVEPRIRAQRSYYLNDDAEFFVLSSARPLALQPTTNSCVSLGFLINDDFKRHVRFWNDDDIPQLDVNLTCERCPLTPAECGDRVASPTLHEADQSQRRREEALAELTEAVRNA</sequence>
<dbReference type="GO" id="GO:0003700">
    <property type="term" value="F:DNA-binding transcription factor activity"/>
    <property type="evidence" value="ECO:0007669"/>
    <property type="project" value="TreeGrafter"/>
</dbReference>
<dbReference type="Proteomes" id="UP000220102">
    <property type="component" value="Unassembled WGS sequence"/>
</dbReference>
<dbReference type="CDD" id="cd00093">
    <property type="entry name" value="HTH_XRE"/>
    <property type="match status" value="1"/>
</dbReference>
<protein>
    <submittedName>
        <fullName evidence="4">XRE family transcriptional regulator</fullName>
    </submittedName>
</protein>
<keyword evidence="2" id="KW-0238">DNA-binding</keyword>
<accession>A0A2A8CZE1</accession>
<dbReference type="GO" id="GO:0005829">
    <property type="term" value="C:cytosol"/>
    <property type="evidence" value="ECO:0007669"/>
    <property type="project" value="TreeGrafter"/>
</dbReference>
<dbReference type="EMBL" id="PDEQ01000003">
    <property type="protein sequence ID" value="PEN13994.1"/>
    <property type="molecule type" value="Genomic_DNA"/>
</dbReference>
<evidence type="ECO:0000313" key="5">
    <source>
        <dbReference type="Proteomes" id="UP000220102"/>
    </source>
</evidence>
<dbReference type="InterPro" id="IPR050807">
    <property type="entry name" value="TransReg_Diox_bact_type"/>
</dbReference>
<gene>
    <name evidence="4" type="ORF">CRI94_08060</name>
</gene>
<dbReference type="PROSITE" id="PS50943">
    <property type="entry name" value="HTH_CROC1"/>
    <property type="match status" value="1"/>
</dbReference>
<dbReference type="SUPFAM" id="SSF47413">
    <property type="entry name" value="lambda repressor-like DNA-binding domains"/>
    <property type="match status" value="1"/>
</dbReference>
<dbReference type="OrthoDB" id="833147at2"/>
<keyword evidence="5" id="KW-1185">Reference proteome</keyword>
<dbReference type="InterPro" id="IPR001387">
    <property type="entry name" value="Cro/C1-type_HTH"/>
</dbReference>
<dbReference type="RefSeq" id="WP_098075157.1">
    <property type="nucleotide sequence ID" value="NZ_PDEQ01000003.1"/>
</dbReference>
<dbReference type="Pfam" id="PF13560">
    <property type="entry name" value="HTH_31"/>
    <property type="match status" value="1"/>
</dbReference>
<dbReference type="Gene3D" id="1.10.260.40">
    <property type="entry name" value="lambda repressor-like DNA-binding domains"/>
    <property type="match status" value="1"/>
</dbReference>
<evidence type="ECO:0000256" key="2">
    <source>
        <dbReference type="ARBA" id="ARBA00023125"/>
    </source>
</evidence>
<comment type="similarity">
    <text evidence="1">Belongs to the short-chain fatty acyl-CoA assimilation regulator (ScfR) family.</text>
</comment>
<evidence type="ECO:0000259" key="3">
    <source>
        <dbReference type="PROSITE" id="PS50943"/>
    </source>
</evidence>
<dbReference type="Pfam" id="PF06114">
    <property type="entry name" value="Peptidase_M78"/>
    <property type="match status" value="1"/>
</dbReference>
<reference evidence="4 5" key="1">
    <citation type="submission" date="2017-10" db="EMBL/GenBank/DDBJ databases">
        <title>Draft genome of Longibacter Salinarum.</title>
        <authorList>
            <person name="Goh K.M."/>
            <person name="Shamsir M.S."/>
            <person name="Lim S.W."/>
        </authorList>
    </citation>
    <scope>NUCLEOTIDE SEQUENCE [LARGE SCALE GENOMIC DNA]</scope>
    <source>
        <strain evidence="4 5">KCTC 52045</strain>
    </source>
</reference>
<evidence type="ECO:0000313" key="4">
    <source>
        <dbReference type="EMBL" id="PEN13994.1"/>
    </source>
</evidence>
<evidence type="ECO:0000256" key="1">
    <source>
        <dbReference type="ARBA" id="ARBA00007227"/>
    </source>
</evidence>
<dbReference type="InterPro" id="IPR010359">
    <property type="entry name" value="IrrE_HExxH"/>
</dbReference>
<dbReference type="GO" id="GO:0003677">
    <property type="term" value="F:DNA binding"/>
    <property type="evidence" value="ECO:0007669"/>
    <property type="project" value="UniProtKB-KW"/>
</dbReference>
<dbReference type="SMART" id="SM00530">
    <property type="entry name" value="HTH_XRE"/>
    <property type="match status" value="1"/>
</dbReference>
<feature type="domain" description="HTH cro/C1-type" evidence="3">
    <location>
        <begin position="16"/>
        <end position="70"/>
    </location>
</feature>
<name>A0A2A8CZE1_9BACT</name>
<dbReference type="PANTHER" id="PTHR46797">
    <property type="entry name" value="HTH-TYPE TRANSCRIPTIONAL REGULATOR"/>
    <property type="match status" value="1"/>
</dbReference>
<dbReference type="InterPro" id="IPR010982">
    <property type="entry name" value="Lambda_DNA-bd_dom_sf"/>
</dbReference>
<dbReference type="AlphaFoldDB" id="A0A2A8CZE1"/>
<dbReference type="PANTHER" id="PTHR46797:SF1">
    <property type="entry name" value="METHYLPHOSPHONATE SYNTHASE"/>
    <property type="match status" value="1"/>
</dbReference>
<organism evidence="4 5">
    <name type="scientific">Longibacter salinarum</name>
    <dbReference type="NCBI Taxonomy" id="1850348"/>
    <lineage>
        <taxon>Bacteria</taxon>
        <taxon>Pseudomonadati</taxon>
        <taxon>Rhodothermota</taxon>
        <taxon>Rhodothermia</taxon>
        <taxon>Rhodothermales</taxon>
        <taxon>Salisaetaceae</taxon>
        <taxon>Longibacter</taxon>
    </lineage>
</organism>
<proteinExistence type="inferred from homology"/>